<keyword evidence="1" id="KW-0802">TPR repeat</keyword>
<feature type="repeat" description="TPR" evidence="1">
    <location>
        <begin position="733"/>
        <end position="766"/>
    </location>
</feature>
<reference evidence="4" key="1">
    <citation type="submission" date="2025-08" db="UniProtKB">
        <authorList>
            <consortium name="RefSeq"/>
        </authorList>
    </citation>
    <scope>IDENTIFICATION</scope>
    <source>
        <tissue evidence="4">Testes</tissue>
    </source>
</reference>
<dbReference type="Proteomes" id="UP000694865">
    <property type="component" value="Unplaced"/>
</dbReference>
<feature type="region of interest" description="Disordered" evidence="2">
    <location>
        <begin position="23"/>
        <end position="112"/>
    </location>
</feature>
<feature type="repeat" description="TPR" evidence="1">
    <location>
        <begin position="223"/>
        <end position="256"/>
    </location>
</feature>
<dbReference type="InterPro" id="IPR039340">
    <property type="entry name" value="Tfc4/TFIIIC-102/Sfc4"/>
</dbReference>
<dbReference type="PROSITE" id="PS50005">
    <property type="entry name" value="TPR"/>
    <property type="match status" value="2"/>
</dbReference>
<dbReference type="InterPro" id="IPR011990">
    <property type="entry name" value="TPR-like_helical_dom_sf"/>
</dbReference>
<evidence type="ECO:0000256" key="1">
    <source>
        <dbReference type="PROSITE-ProRule" id="PRU00339"/>
    </source>
</evidence>
<dbReference type="GeneID" id="102809754"/>
<name>A0ABM0M6R8_SACKO</name>
<protein>
    <submittedName>
        <fullName evidence="4">General transcription factor 3C polypeptide 3-like</fullName>
    </submittedName>
</protein>
<evidence type="ECO:0000313" key="4">
    <source>
        <dbReference type="RefSeq" id="XP_006815709.1"/>
    </source>
</evidence>
<gene>
    <name evidence="4" type="primary">LOC102809754</name>
</gene>
<dbReference type="Pfam" id="PF13174">
    <property type="entry name" value="TPR_6"/>
    <property type="match status" value="1"/>
</dbReference>
<accession>A0ABM0M6R8</accession>
<feature type="compositionally biased region" description="Acidic residues" evidence="2">
    <location>
        <begin position="65"/>
        <end position="88"/>
    </location>
</feature>
<sequence>MAVNASQEDLLKYLQNQMTFDDFNQRIDDSEQVSGVVSDEPQPSHSGAHPEHNYAQNQGMHMTSDDDEEEEDDDDSGDEEEDGEEDVSAFEVEMRFDREQRKQQRKMQKRRNRVPKALRGLMGEANLRFARSDHEDAIKMCMEIIRQAPSSYEPFQLLGMIYEDKGDIERSLQFSLIAAHLSPRDVEEWIKLAEMSLEQDNIKQAILCYSKDYIYCWRKMIRTSSYESGRKTYHRMGDTQQAIDAMQKAVENHPDLISSEDVNISSELCMSMKQYDTALQILCRHCGVVIQQRTVDQLESLDQIDIHDVIVPAEIPIDLRIKLAICLLHTKHTKPIQTILAPLFEESPDEMGDLYLDIAEAYIDVGMYKEAKPILALLVNSEKYNLAAVWLRYAECVNCLGELQLASVCYHKVIKLAPSHLEARLALSAIEQQLGHTDQALQVLSQDISETMETEGEEEEVVLGQDIQLLHHKCRILQSQSRTEEFIENALLLMAYYFKDVKPEESLREIFGKISHKKRRYYLQKSPRLHRKIVLSGSMSSVTKEEWWSLYYRLCETLRETKQFKLLEELAATGYASTQFAKEPAKIKELDYICLLAHYFNHNYRLAYNFIRPMIMEKPESTQLWNLFAQIILHTHDSRHNKFCLRLMLKHSDNLALCILNGHNAFLSGSLKHALGEYVRGFSIDRNNAMLAMCIGLTFMQMASQKYAVKRHSLIVQGFAFLQRYLDMRGECQESYYNLGRAFHQLGLVHLAIHYYKKSLSLPKVVDDGDYFDLRKESAYNLSLIYQSSGSFELAREMLLQHCVV</sequence>
<organism evidence="3 4">
    <name type="scientific">Saccoglossus kowalevskii</name>
    <name type="common">Acorn worm</name>
    <dbReference type="NCBI Taxonomy" id="10224"/>
    <lineage>
        <taxon>Eukaryota</taxon>
        <taxon>Metazoa</taxon>
        <taxon>Hemichordata</taxon>
        <taxon>Enteropneusta</taxon>
        <taxon>Harrimaniidae</taxon>
        <taxon>Saccoglossus</taxon>
    </lineage>
</organism>
<evidence type="ECO:0000313" key="3">
    <source>
        <dbReference type="Proteomes" id="UP000694865"/>
    </source>
</evidence>
<dbReference type="InterPro" id="IPR019734">
    <property type="entry name" value="TPR_rpt"/>
</dbReference>
<dbReference type="SUPFAM" id="SSF48452">
    <property type="entry name" value="TPR-like"/>
    <property type="match status" value="1"/>
</dbReference>
<dbReference type="SMART" id="SM00028">
    <property type="entry name" value="TPR"/>
    <property type="match status" value="5"/>
</dbReference>
<evidence type="ECO:0000256" key="2">
    <source>
        <dbReference type="SAM" id="MobiDB-lite"/>
    </source>
</evidence>
<feature type="compositionally biased region" description="Basic and acidic residues" evidence="2">
    <location>
        <begin position="92"/>
        <end position="102"/>
    </location>
</feature>
<proteinExistence type="predicted"/>
<dbReference type="PANTHER" id="PTHR23082:SF0">
    <property type="entry name" value="GENERAL TRANSCRIPTION FACTOR 3C POLYPEPTIDE 3"/>
    <property type="match status" value="1"/>
</dbReference>
<feature type="compositionally biased region" description="Basic residues" evidence="2">
    <location>
        <begin position="103"/>
        <end position="112"/>
    </location>
</feature>
<dbReference type="RefSeq" id="XP_006815709.1">
    <property type="nucleotide sequence ID" value="XM_006815646.1"/>
</dbReference>
<dbReference type="Pfam" id="PF13181">
    <property type="entry name" value="TPR_8"/>
    <property type="match status" value="1"/>
</dbReference>
<dbReference type="PANTHER" id="PTHR23082">
    <property type="entry name" value="TRANSCRIPTION INITIATION FACTOR IIIC TFIIIC , POLYPEPTIDE 3-RELATED"/>
    <property type="match status" value="1"/>
</dbReference>
<dbReference type="Gene3D" id="1.25.40.10">
    <property type="entry name" value="Tetratricopeptide repeat domain"/>
    <property type="match status" value="2"/>
</dbReference>
<keyword evidence="3" id="KW-1185">Reference proteome</keyword>